<evidence type="ECO:0000256" key="2">
    <source>
        <dbReference type="SAM" id="Phobius"/>
    </source>
</evidence>
<keyword evidence="4" id="KW-1185">Reference proteome</keyword>
<proteinExistence type="predicted"/>
<feature type="transmembrane region" description="Helical" evidence="2">
    <location>
        <begin position="575"/>
        <end position="592"/>
    </location>
</feature>
<evidence type="ECO:0000256" key="1">
    <source>
        <dbReference type="SAM" id="Coils"/>
    </source>
</evidence>
<dbReference type="Proteomes" id="UP000016927">
    <property type="component" value="Unassembled WGS sequence"/>
</dbReference>
<feature type="transmembrane region" description="Helical" evidence="2">
    <location>
        <begin position="359"/>
        <end position="382"/>
    </location>
</feature>
<dbReference type="VEuPathDB" id="MicrosporidiaDB:NBO_64g0011"/>
<feature type="transmembrane region" description="Helical" evidence="2">
    <location>
        <begin position="63"/>
        <end position="80"/>
    </location>
</feature>
<accession>R0M6J4</accession>
<dbReference type="STRING" id="578461.R0M6J4"/>
<dbReference type="OrthoDB" id="2191972at2759"/>
<keyword evidence="2" id="KW-1133">Transmembrane helix</keyword>
<dbReference type="EMBL" id="KB908972">
    <property type="protein sequence ID" value="EOB13629.1"/>
    <property type="molecule type" value="Genomic_DNA"/>
</dbReference>
<dbReference type="InterPro" id="IPR023298">
    <property type="entry name" value="ATPase_P-typ_TM_dom_sf"/>
</dbReference>
<sequence length="593" mass="70067">MSLRDFLRRKICGSSLVIPNTNEFWKIFRFEATNRFTFLLYLLFILILIAFSVWMCIRNTRKSYLLLTIGLSFVFCAFILQKMTSFNLENRENRNLLLRNELKKDSWLISKFKKFISQTSNFYKRAEHLVGFEKKSFLESNINIRHHKKKHRKVHKMTQSAGLVDGKAVCVTTKENPTNINDPECDDQNDRVQKRDKSEKFLTRLHEVFIDHKKNSIEQIQFINRLAQLEAKVKENLSQFKTSFDNFMSKGKEIESEMLGFNAPIRFLNTEYENLSNEIEKYFSLIKNFENEKPSLVPITYLENILKTRKIFDQTNENNIIDTKNLLEHNRYIKMLIIILIVILIVVFVIMILEISFMMIFIIPIISLISSLLLVASIVILLDAQILDRNCKTGTVKDCNFDIMQADEYMKDIRRTEFVNQSEIFKNDIEQVQSASEKRTKAFQDYTNLLMKDRLREEIGVFLNLFDKIVFVNENFDSLIENKIDSDAFYVDINKMIKILEKFKDMFTQDIKEEALKMLMNEYKFCYFIKQEKDEIVSRTKSIMLGSPHKKSNLKIKNCISILEDLCRSRDRLDVVFNSIMIFVPLVLISVLF</sequence>
<protein>
    <submittedName>
        <fullName evidence="3">Uncharacterized protein</fullName>
    </submittedName>
</protein>
<evidence type="ECO:0000313" key="4">
    <source>
        <dbReference type="Proteomes" id="UP000016927"/>
    </source>
</evidence>
<name>R0M6J4_NOSB1</name>
<organism evidence="3 4">
    <name type="scientific">Nosema bombycis (strain CQ1 / CVCC 102059)</name>
    <name type="common">Microsporidian parasite</name>
    <name type="synonym">Pebrine of silkworm</name>
    <dbReference type="NCBI Taxonomy" id="578461"/>
    <lineage>
        <taxon>Eukaryota</taxon>
        <taxon>Fungi</taxon>
        <taxon>Fungi incertae sedis</taxon>
        <taxon>Microsporidia</taxon>
        <taxon>Nosematidae</taxon>
        <taxon>Nosema</taxon>
    </lineage>
</organism>
<gene>
    <name evidence="3" type="ORF">NBO_64g0011</name>
</gene>
<keyword evidence="2" id="KW-0472">Membrane</keyword>
<feature type="transmembrane region" description="Helical" evidence="2">
    <location>
        <begin position="36"/>
        <end position="57"/>
    </location>
</feature>
<reference evidence="3 4" key="1">
    <citation type="journal article" date="2013" name="BMC Genomics">
        <title>Comparative genomics of parasitic silkworm microsporidia reveal an association between genome expansion and host adaptation.</title>
        <authorList>
            <person name="Pan G."/>
            <person name="Xu J."/>
            <person name="Li T."/>
            <person name="Xia Q."/>
            <person name="Liu S.L."/>
            <person name="Zhang G."/>
            <person name="Li S."/>
            <person name="Li C."/>
            <person name="Liu H."/>
            <person name="Yang L."/>
            <person name="Liu T."/>
            <person name="Zhang X."/>
            <person name="Wu Z."/>
            <person name="Fan W."/>
            <person name="Dang X."/>
            <person name="Xiang H."/>
            <person name="Tao M."/>
            <person name="Li Y."/>
            <person name="Hu J."/>
            <person name="Li Z."/>
            <person name="Lin L."/>
            <person name="Luo J."/>
            <person name="Geng L."/>
            <person name="Wang L."/>
            <person name="Long M."/>
            <person name="Wan Y."/>
            <person name="He N."/>
            <person name="Zhang Z."/>
            <person name="Lu C."/>
            <person name="Keeling P.J."/>
            <person name="Wang J."/>
            <person name="Xiang Z."/>
            <person name="Zhou Z."/>
        </authorList>
    </citation>
    <scope>NUCLEOTIDE SEQUENCE [LARGE SCALE GENOMIC DNA]</scope>
    <source>
        <strain evidence="4">CQ1 / CVCC 102059</strain>
    </source>
</reference>
<feature type="coiled-coil region" evidence="1">
    <location>
        <begin position="265"/>
        <end position="292"/>
    </location>
</feature>
<dbReference type="HOGENOM" id="CLU_031211_0_0_1"/>
<dbReference type="OMA" id="NINIRHH"/>
<dbReference type="SUPFAM" id="SSF81665">
    <property type="entry name" value="Calcium ATPase, transmembrane domain M"/>
    <property type="match status" value="1"/>
</dbReference>
<keyword evidence="2" id="KW-0812">Transmembrane</keyword>
<keyword evidence="1" id="KW-0175">Coiled coil</keyword>
<dbReference type="AlphaFoldDB" id="R0M6J4"/>
<feature type="transmembrane region" description="Helical" evidence="2">
    <location>
        <begin position="332"/>
        <end position="353"/>
    </location>
</feature>
<evidence type="ECO:0000313" key="3">
    <source>
        <dbReference type="EMBL" id="EOB13629.1"/>
    </source>
</evidence>